<gene>
    <name evidence="2" type="ORF">B3C1_07881</name>
</gene>
<evidence type="ECO:0000313" key="2">
    <source>
        <dbReference type="EMBL" id="EKE75179.1"/>
    </source>
</evidence>
<comment type="caution">
    <text evidence="2">The sequence shown here is derived from an EMBL/GenBank/DDBJ whole genome shotgun (WGS) entry which is preliminary data.</text>
</comment>
<reference evidence="2 3" key="1">
    <citation type="journal article" date="2012" name="J. Bacteriol.">
        <title>Genome Sequence of Gallaecimonas xiamenensis Type Strain 3-C-1.</title>
        <authorList>
            <person name="Lai Q."/>
            <person name="Wang L."/>
            <person name="Wang W."/>
            <person name="Shao Z."/>
        </authorList>
    </citation>
    <scope>NUCLEOTIDE SEQUENCE [LARGE SCALE GENOMIC DNA]</scope>
    <source>
        <strain evidence="2 3">3-C-1</strain>
    </source>
</reference>
<dbReference type="CDD" id="cd19958">
    <property type="entry name" value="pyocin_knob"/>
    <property type="match status" value="1"/>
</dbReference>
<dbReference type="InterPro" id="IPR058008">
    <property type="entry name" value="Gp26_C"/>
</dbReference>
<dbReference type="AlphaFoldDB" id="K2JY30"/>
<accession>K2JY30</accession>
<dbReference type="EMBL" id="AMRI01000009">
    <property type="protein sequence ID" value="EKE75179.1"/>
    <property type="molecule type" value="Genomic_DNA"/>
</dbReference>
<evidence type="ECO:0000259" key="1">
    <source>
        <dbReference type="Pfam" id="PF25670"/>
    </source>
</evidence>
<keyword evidence="3" id="KW-1185">Reference proteome</keyword>
<dbReference type="STRING" id="745411.B3C1_07881"/>
<organism evidence="2 3">
    <name type="scientific">Gallaecimonas xiamenensis 3-C-1</name>
    <dbReference type="NCBI Taxonomy" id="745411"/>
    <lineage>
        <taxon>Bacteria</taxon>
        <taxon>Pseudomonadati</taxon>
        <taxon>Pseudomonadota</taxon>
        <taxon>Gammaproteobacteria</taxon>
        <taxon>Enterobacterales</taxon>
        <taxon>Gallaecimonadaceae</taxon>
        <taxon>Gallaecimonas</taxon>
    </lineage>
</organism>
<dbReference type="eggNOG" id="ENOG5032UFA">
    <property type="taxonomic scope" value="Bacteria"/>
</dbReference>
<dbReference type="Proteomes" id="UP000006755">
    <property type="component" value="Unassembled WGS sequence"/>
</dbReference>
<sequence length="450" mass="48327">MAWFYATQATVAASGTVITINSGESMAPVMPGDAAILGANPGVEIKTAQQAGGTWQLVLERPWPYAAVANGSLTVQPNGGRFEAAIQALRDTNADAATIHAAMADWLTSQDSSIAIELADGSSINLPTLYSYTSNWGTAATRDVGIAAGNVMQVGAGGLLGNLTVPSGWGATLPTQFVEGSSDSPTGATIYGMHLQANNTQFGAQHGSRNKRDWFRTKEANSWSEWLERWHSGNWSNGTYFGVSTDLNNATIPGTYLCSTSTASTPVAHVAHAFVMKAAASATVIQLWVSTSTREIRTRSFNGSAWSSWSKTWSEANTVVDTNGFVKAASPVLRLFNERVEANWEAELQDAQFARVGVGHYLISGTQGLADEGWYIETPRDANGLQKRYVEYSQEQAEDGTWTITVMTFAPDYSTGALAAGAPMDLDERWIDVRLNSLPAEETEEPYLVQ</sequence>
<dbReference type="RefSeq" id="WP_008484048.1">
    <property type="nucleotide sequence ID" value="NZ_AMRI01000009.1"/>
</dbReference>
<proteinExistence type="predicted"/>
<evidence type="ECO:0000313" key="3">
    <source>
        <dbReference type="Proteomes" id="UP000006755"/>
    </source>
</evidence>
<dbReference type="OrthoDB" id="6683604at2"/>
<name>K2JY30_9GAMM</name>
<dbReference type="Pfam" id="PF25670">
    <property type="entry name" value="Phage_tail_C_2"/>
    <property type="match status" value="1"/>
</dbReference>
<protein>
    <recommendedName>
        <fullName evidence="1">Phage tail protein C-terminal domain-containing protein</fullName>
    </recommendedName>
</protein>
<feature type="domain" description="Phage tail protein C-terminal" evidence="1">
    <location>
        <begin position="317"/>
        <end position="436"/>
    </location>
</feature>